<feature type="transmembrane region" description="Helical" evidence="7">
    <location>
        <begin position="48"/>
        <end position="68"/>
    </location>
</feature>
<dbReference type="RefSeq" id="WP_004944149.1">
    <property type="nucleotide sequence ID" value="NZ_PESE01000001.1"/>
</dbReference>
<evidence type="ECO:0000256" key="1">
    <source>
        <dbReference type="ARBA" id="ARBA00004651"/>
    </source>
</evidence>
<organism evidence="8 9">
    <name type="scientific">Serratia plymuthica</name>
    <dbReference type="NCBI Taxonomy" id="82996"/>
    <lineage>
        <taxon>Bacteria</taxon>
        <taxon>Pseudomonadati</taxon>
        <taxon>Pseudomonadota</taxon>
        <taxon>Gammaproteobacteria</taxon>
        <taxon>Enterobacterales</taxon>
        <taxon>Yersiniaceae</taxon>
        <taxon>Serratia</taxon>
    </lineage>
</organism>
<comment type="similarity">
    <text evidence="2">Belongs to the chromate ion transporter (CHR) (TC 2.A.51) family.</text>
</comment>
<feature type="transmembrane region" description="Helical" evidence="7">
    <location>
        <begin position="110"/>
        <end position="131"/>
    </location>
</feature>
<dbReference type="PANTHER" id="PTHR43663:SF1">
    <property type="entry name" value="CHROMATE TRANSPORTER"/>
    <property type="match status" value="1"/>
</dbReference>
<dbReference type="GO" id="GO:0005886">
    <property type="term" value="C:plasma membrane"/>
    <property type="evidence" value="ECO:0007669"/>
    <property type="project" value="UniProtKB-SubCell"/>
</dbReference>
<dbReference type="InterPro" id="IPR003370">
    <property type="entry name" value="Chromate_transpt"/>
</dbReference>
<keyword evidence="3" id="KW-1003">Cell membrane</keyword>
<feature type="transmembrane region" description="Helical" evidence="7">
    <location>
        <begin position="74"/>
        <end position="98"/>
    </location>
</feature>
<evidence type="ECO:0000256" key="6">
    <source>
        <dbReference type="ARBA" id="ARBA00023136"/>
    </source>
</evidence>
<evidence type="ECO:0000256" key="4">
    <source>
        <dbReference type="ARBA" id="ARBA00022692"/>
    </source>
</evidence>
<keyword evidence="5 7" id="KW-1133">Transmembrane helix</keyword>
<keyword evidence="4 7" id="KW-0812">Transmembrane</keyword>
<evidence type="ECO:0000256" key="5">
    <source>
        <dbReference type="ARBA" id="ARBA00022989"/>
    </source>
</evidence>
<dbReference type="Pfam" id="PF02417">
    <property type="entry name" value="Chromate_transp"/>
    <property type="match status" value="1"/>
</dbReference>
<evidence type="ECO:0000256" key="2">
    <source>
        <dbReference type="ARBA" id="ARBA00005262"/>
    </source>
</evidence>
<evidence type="ECO:0000313" key="9">
    <source>
        <dbReference type="Proteomes" id="UP000248196"/>
    </source>
</evidence>
<feature type="transmembrane region" description="Helical" evidence="7">
    <location>
        <begin position="137"/>
        <end position="153"/>
    </location>
</feature>
<sequence>MMGVLISLAIIFTELSLLAFGGGMTILTEMQRQVVEIHQWMSAQEFSALFAMAQAAPGPNMMIVPLIGWHVAGWAGLLVSSIAKFGPSSIVTLLVMGAWRRFKDKPWRRIVQTGLVPVTVGLVAASGVLIAEASAPSWPLAAIIALATLLSISKRIHPLWILAGGALLGLLVA</sequence>
<accession>A0A318P1H4</accession>
<gene>
    <name evidence="8" type="ORF">CT690_01140</name>
</gene>
<comment type="caution">
    <text evidence="8">The sequence shown here is derived from an EMBL/GenBank/DDBJ whole genome shotgun (WGS) entry which is preliminary data.</text>
</comment>
<keyword evidence="6 7" id="KW-0472">Membrane</keyword>
<dbReference type="EMBL" id="PESE01000001">
    <property type="protein sequence ID" value="PYD39920.1"/>
    <property type="molecule type" value="Genomic_DNA"/>
</dbReference>
<evidence type="ECO:0000256" key="7">
    <source>
        <dbReference type="SAM" id="Phobius"/>
    </source>
</evidence>
<dbReference type="InterPro" id="IPR052518">
    <property type="entry name" value="CHR_Transporter"/>
</dbReference>
<comment type="subcellular location">
    <subcellularLocation>
        <location evidence="1">Cell membrane</location>
        <topology evidence="1">Multi-pass membrane protein</topology>
    </subcellularLocation>
</comment>
<protein>
    <submittedName>
        <fullName evidence="8">Chromate transporter</fullName>
    </submittedName>
</protein>
<dbReference type="PANTHER" id="PTHR43663">
    <property type="entry name" value="CHROMATE TRANSPORT PROTEIN-RELATED"/>
    <property type="match status" value="1"/>
</dbReference>
<dbReference type="GO" id="GO:0015109">
    <property type="term" value="F:chromate transmembrane transporter activity"/>
    <property type="evidence" value="ECO:0007669"/>
    <property type="project" value="InterPro"/>
</dbReference>
<feature type="transmembrane region" description="Helical" evidence="7">
    <location>
        <begin position="6"/>
        <end position="27"/>
    </location>
</feature>
<dbReference type="AlphaFoldDB" id="A0A318P1H4"/>
<reference evidence="8 9" key="1">
    <citation type="submission" date="2017-11" db="EMBL/GenBank/DDBJ databases">
        <title>Genome sequence of the oocydin A producing rhizobacterium Serratia plymuthica 4Rx5.</title>
        <authorList>
            <person name="Matilla M.A."/>
            <person name="Udaondo Z."/>
            <person name="Salmond G.P.C."/>
        </authorList>
    </citation>
    <scope>NUCLEOTIDE SEQUENCE [LARGE SCALE GENOMIC DNA]</scope>
    <source>
        <strain evidence="8 9">4Rx5</strain>
    </source>
</reference>
<dbReference type="Proteomes" id="UP000248196">
    <property type="component" value="Unassembled WGS sequence"/>
</dbReference>
<evidence type="ECO:0000313" key="8">
    <source>
        <dbReference type="EMBL" id="PYD39920.1"/>
    </source>
</evidence>
<evidence type="ECO:0000256" key="3">
    <source>
        <dbReference type="ARBA" id="ARBA00022475"/>
    </source>
</evidence>
<name>A0A318P1H4_SERPL</name>
<dbReference type="OrthoDB" id="556585at2"/>
<proteinExistence type="inferred from homology"/>